<protein>
    <submittedName>
        <fullName evidence="3">NTP transferase domain-containing protein</fullName>
    </submittedName>
</protein>
<dbReference type="PANTHER" id="PTHR43777:SF1">
    <property type="entry name" value="MOLYBDENUM COFACTOR CYTIDYLYLTRANSFERASE"/>
    <property type="match status" value="1"/>
</dbReference>
<proteinExistence type="predicted"/>
<keyword evidence="1" id="KW-0460">Magnesium</keyword>
<dbReference type="SUPFAM" id="SSF53448">
    <property type="entry name" value="Nucleotide-diphospho-sugar transferases"/>
    <property type="match status" value="1"/>
</dbReference>
<evidence type="ECO:0000256" key="1">
    <source>
        <dbReference type="ARBA" id="ARBA00022842"/>
    </source>
</evidence>
<reference evidence="4" key="1">
    <citation type="journal article" date="2019" name="Int. J. Syst. Evol. Microbiol.">
        <title>The Global Catalogue of Microorganisms (GCM) 10K type strain sequencing project: providing services to taxonomists for standard genome sequencing and annotation.</title>
        <authorList>
            <consortium name="The Broad Institute Genomics Platform"/>
            <consortium name="The Broad Institute Genome Sequencing Center for Infectious Disease"/>
            <person name="Wu L."/>
            <person name="Ma J."/>
        </authorList>
    </citation>
    <scope>NUCLEOTIDE SEQUENCE [LARGE SCALE GENOMIC DNA]</scope>
    <source>
        <strain evidence="4">CECT 7698</strain>
    </source>
</reference>
<feature type="domain" description="MobA-like NTP transferase" evidence="2">
    <location>
        <begin position="8"/>
        <end position="170"/>
    </location>
</feature>
<comment type="caution">
    <text evidence="3">The sequence shown here is derived from an EMBL/GenBank/DDBJ whole genome shotgun (WGS) entry which is preliminary data.</text>
</comment>
<name>A0ABV7LPV3_9GAMM</name>
<dbReference type="EMBL" id="JBHRUG010000017">
    <property type="protein sequence ID" value="MFC3283735.1"/>
    <property type="molecule type" value="Genomic_DNA"/>
</dbReference>
<dbReference type="Pfam" id="PF12804">
    <property type="entry name" value="NTP_transf_3"/>
    <property type="match status" value="1"/>
</dbReference>
<dbReference type="RefSeq" id="WP_386773007.1">
    <property type="nucleotide sequence ID" value="NZ_JBHRUG010000017.1"/>
</dbReference>
<dbReference type="Gene3D" id="3.90.550.10">
    <property type="entry name" value="Spore Coat Polysaccharide Biosynthesis Protein SpsA, Chain A"/>
    <property type="match status" value="1"/>
</dbReference>
<evidence type="ECO:0000313" key="3">
    <source>
        <dbReference type="EMBL" id="MFC3283735.1"/>
    </source>
</evidence>
<dbReference type="Proteomes" id="UP001595579">
    <property type="component" value="Unassembled WGS sequence"/>
</dbReference>
<gene>
    <name evidence="3" type="ORF">ACFOEV_08965</name>
</gene>
<organism evidence="3 4">
    <name type="scientific">Litchfieldella rifensis</name>
    <dbReference type="NCBI Taxonomy" id="762643"/>
    <lineage>
        <taxon>Bacteria</taxon>
        <taxon>Pseudomonadati</taxon>
        <taxon>Pseudomonadota</taxon>
        <taxon>Gammaproteobacteria</taxon>
        <taxon>Oceanospirillales</taxon>
        <taxon>Halomonadaceae</taxon>
        <taxon>Litchfieldella</taxon>
    </lineage>
</organism>
<dbReference type="InterPro" id="IPR025877">
    <property type="entry name" value="MobA-like_NTP_Trfase"/>
</dbReference>
<accession>A0ABV7LPV3</accession>
<dbReference type="PANTHER" id="PTHR43777">
    <property type="entry name" value="MOLYBDENUM COFACTOR CYTIDYLYLTRANSFERASE"/>
    <property type="match status" value="1"/>
</dbReference>
<dbReference type="InterPro" id="IPR029044">
    <property type="entry name" value="Nucleotide-diphossugar_trans"/>
</dbReference>
<dbReference type="GO" id="GO:0016740">
    <property type="term" value="F:transferase activity"/>
    <property type="evidence" value="ECO:0007669"/>
    <property type="project" value="UniProtKB-KW"/>
</dbReference>
<keyword evidence="4" id="KW-1185">Reference proteome</keyword>
<evidence type="ECO:0000313" key="4">
    <source>
        <dbReference type="Proteomes" id="UP001595579"/>
    </source>
</evidence>
<dbReference type="CDD" id="cd04182">
    <property type="entry name" value="GT_2_like_f"/>
    <property type="match status" value="1"/>
</dbReference>
<sequence length="207" mass="22092">MHANHVIALVMAAGRSRRFGGADKRLATLPDGRTLLAATVGRVAEVFSQARVVVREDDAPQDLGLSEDTRVIRAPRADEGLGASLADAFAVLGRDARLADVEAAAVLLGDMPTIQTATLQTLQRKAGASWILRPCHAGRPGHPVFFGRDFWLELAELHGDEGGRAVIRHHAARCREIEVDDPGIHTDIDRPGDLVLLAAQGTVGRPG</sequence>
<keyword evidence="3" id="KW-0808">Transferase</keyword>
<evidence type="ECO:0000259" key="2">
    <source>
        <dbReference type="Pfam" id="PF12804"/>
    </source>
</evidence>